<evidence type="ECO:0000313" key="1">
    <source>
        <dbReference type="EMBL" id="VUX54921.1"/>
    </source>
</evidence>
<reference evidence="1" key="1">
    <citation type="submission" date="2019-07" db="EMBL/GenBank/DDBJ databases">
        <authorList>
            <person name="Weber M."/>
            <person name="Kostadinov I."/>
            <person name="Kostadinov D I."/>
        </authorList>
    </citation>
    <scope>NUCLEOTIDE SEQUENCE</scope>
    <source>
        <strain evidence="1">Gfbio:sag-sample-b02:053724c1-46a9-4a36-b237-ea2bf867836b</strain>
    </source>
</reference>
<sequence>MPGFELNEIGGRNFYRSMIEWNLPPVRFRGVGGSRFYLSWARPAIFAVTVVTNNDNSTVRRNVSSVGAQVDFRFTILSQLNMTLSMGYAVGFGDSVVGSPDEFMLSLKIL</sequence>
<name>A0A7D9D118_9GAMM</name>
<accession>A0A7D9D118</accession>
<organism evidence="1">
    <name type="scientific">uncultured Woeseiaceae bacterium</name>
    <dbReference type="NCBI Taxonomy" id="1983305"/>
    <lineage>
        <taxon>Bacteria</taxon>
        <taxon>Pseudomonadati</taxon>
        <taxon>Pseudomonadota</taxon>
        <taxon>Gammaproteobacteria</taxon>
        <taxon>Woeseiales</taxon>
        <taxon>Woeseiaceae</taxon>
        <taxon>environmental samples</taxon>
    </lineage>
</organism>
<protein>
    <submittedName>
        <fullName evidence="1">Uncharacterized protein</fullName>
    </submittedName>
</protein>
<dbReference type="EMBL" id="LR633966">
    <property type="protein sequence ID" value="VUX54921.1"/>
    <property type="molecule type" value="Genomic_DNA"/>
</dbReference>
<proteinExistence type="predicted"/>
<dbReference type="AlphaFoldDB" id="A0A7D9D118"/>
<gene>
    <name evidence="1" type="ORF">JTBB02_V1_40001</name>
</gene>